<organism evidence="10 11">
    <name type="scientific">Nitrospira japonica</name>
    <dbReference type="NCBI Taxonomy" id="1325564"/>
    <lineage>
        <taxon>Bacteria</taxon>
        <taxon>Pseudomonadati</taxon>
        <taxon>Nitrospirota</taxon>
        <taxon>Nitrospiria</taxon>
        <taxon>Nitrospirales</taxon>
        <taxon>Nitrospiraceae</taxon>
        <taxon>Nitrospira</taxon>
    </lineage>
</organism>
<dbReference type="RefSeq" id="WP_080887155.1">
    <property type="nucleotide sequence ID" value="NZ_LT828648.1"/>
</dbReference>
<dbReference type="Gene3D" id="1.10.287.130">
    <property type="match status" value="1"/>
</dbReference>
<keyword evidence="5" id="KW-0547">Nucleotide-binding</keyword>
<keyword evidence="4 10" id="KW-0808">Transferase</keyword>
<evidence type="ECO:0000256" key="8">
    <source>
        <dbReference type="ARBA" id="ARBA00023012"/>
    </source>
</evidence>
<proteinExistence type="predicted"/>
<dbReference type="Pfam" id="PF00512">
    <property type="entry name" value="HisKA"/>
    <property type="match status" value="1"/>
</dbReference>
<dbReference type="GO" id="GO:0005524">
    <property type="term" value="F:ATP binding"/>
    <property type="evidence" value="ECO:0007669"/>
    <property type="project" value="UniProtKB-KW"/>
</dbReference>
<protein>
    <recommendedName>
        <fullName evidence="2">histidine kinase</fullName>
        <ecNumber evidence="2">2.7.13.3</ecNumber>
    </recommendedName>
</protein>
<evidence type="ECO:0000259" key="9">
    <source>
        <dbReference type="PROSITE" id="PS50109"/>
    </source>
</evidence>
<dbReference type="SUPFAM" id="SSF47384">
    <property type="entry name" value="Homodimeric domain of signal transducing histidine kinase"/>
    <property type="match status" value="1"/>
</dbReference>
<evidence type="ECO:0000256" key="4">
    <source>
        <dbReference type="ARBA" id="ARBA00022679"/>
    </source>
</evidence>
<dbReference type="Gene3D" id="3.30.450.40">
    <property type="match status" value="1"/>
</dbReference>
<evidence type="ECO:0000313" key="10">
    <source>
        <dbReference type="EMBL" id="SLM48824.1"/>
    </source>
</evidence>
<dbReference type="InterPro" id="IPR005467">
    <property type="entry name" value="His_kinase_dom"/>
</dbReference>
<dbReference type="InterPro" id="IPR004358">
    <property type="entry name" value="Sig_transdc_His_kin-like_C"/>
</dbReference>
<dbReference type="EC" id="2.7.13.3" evidence="2"/>
<evidence type="ECO:0000256" key="7">
    <source>
        <dbReference type="ARBA" id="ARBA00022840"/>
    </source>
</evidence>
<evidence type="ECO:0000256" key="5">
    <source>
        <dbReference type="ARBA" id="ARBA00022741"/>
    </source>
</evidence>
<dbReference type="PROSITE" id="PS50109">
    <property type="entry name" value="HIS_KIN"/>
    <property type="match status" value="1"/>
</dbReference>
<dbReference type="InterPro" id="IPR003018">
    <property type="entry name" value="GAF"/>
</dbReference>
<dbReference type="InterPro" id="IPR003661">
    <property type="entry name" value="HisK_dim/P_dom"/>
</dbReference>
<dbReference type="STRING" id="1325564.NSJP_2657"/>
<dbReference type="AlphaFoldDB" id="A0A1W1I754"/>
<dbReference type="Proteomes" id="UP000192042">
    <property type="component" value="Chromosome I"/>
</dbReference>
<keyword evidence="3" id="KW-0597">Phosphoprotein</keyword>
<dbReference type="PANTHER" id="PTHR43065:SF10">
    <property type="entry name" value="PEROXIDE STRESS-ACTIVATED HISTIDINE KINASE MAK3"/>
    <property type="match status" value="1"/>
</dbReference>
<accession>A0A1W1I754</accession>
<keyword evidence="11" id="KW-1185">Reference proteome</keyword>
<dbReference type="Pfam" id="PF02518">
    <property type="entry name" value="HATPase_c"/>
    <property type="match status" value="1"/>
</dbReference>
<feature type="domain" description="Histidine kinase" evidence="9">
    <location>
        <begin position="206"/>
        <end position="424"/>
    </location>
</feature>
<comment type="catalytic activity">
    <reaction evidence="1">
        <text>ATP + protein L-histidine = ADP + protein N-phospho-L-histidine.</text>
        <dbReference type="EC" id="2.7.13.3"/>
    </reaction>
</comment>
<dbReference type="KEGG" id="nja:NSJP_2657"/>
<evidence type="ECO:0000256" key="3">
    <source>
        <dbReference type="ARBA" id="ARBA00022553"/>
    </source>
</evidence>
<dbReference type="SMART" id="SM00065">
    <property type="entry name" value="GAF"/>
    <property type="match status" value="1"/>
</dbReference>
<dbReference type="SUPFAM" id="SSF55781">
    <property type="entry name" value="GAF domain-like"/>
    <property type="match status" value="1"/>
</dbReference>
<keyword evidence="8" id="KW-0902">Two-component regulatory system</keyword>
<dbReference type="SMART" id="SM00387">
    <property type="entry name" value="HATPase_c"/>
    <property type="match status" value="1"/>
</dbReference>
<evidence type="ECO:0000256" key="2">
    <source>
        <dbReference type="ARBA" id="ARBA00012438"/>
    </source>
</evidence>
<name>A0A1W1I754_9BACT</name>
<dbReference type="OrthoDB" id="9808844at2"/>
<dbReference type="EMBL" id="LT828648">
    <property type="protein sequence ID" value="SLM48824.1"/>
    <property type="molecule type" value="Genomic_DNA"/>
</dbReference>
<keyword evidence="6 10" id="KW-0418">Kinase</keyword>
<dbReference type="Gene3D" id="3.30.565.10">
    <property type="entry name" value="Histidine kinase-like ATPase, C-terminal domain"/>
    <property type="match status" value="1"/>
</dbReference>
<dbReference type="PANTHER" id="PTHR43065">
    <property type="entry name" value="SENSOR HISTIDINE KINASE"/>
    <property type="match status" value="1"/>
</dbReference>
<dbReference type="GO" id="GO:0000155">
    <property type="term" value="F:phosphorelay sensor kinase activity"/>
    <property type="evidence" value="ECO:0007669"/>
    <property type="project" value="InterPro"/>
</dbReference>
<dbReference type="InterPro" id="IPR036097">
    <property type="entry name" value="HisK_dim/P_sf"/>
</dbReference>
<gene>
    <name evidence="10" type="ORF">NSJP_2657</name>
</gene>
<dbReference type="InterPro" id="IPR029016">
    <property type="entry name" value="GAF-like_dom_sf"/>
</dbReference>
<keyword evidence="7" id="KW-0067">ATP-binding</keyword>
<dbReference type="PRINTS" id="PR00344">
    <property type="entry name" value="BCTRLSENSOR"/>
</dbReference>
<sequence>MSTRPANPASDSSPTTEFFDQLTRFSIDLGAMTDLGPLSERALQELSRVGGATHGALYLLDREHEYYRRAATTGSPAKTKLPESIALDHPVPHRLSSPQSEIASHHTASFGGSFALDVSDEPALAALGMALALPHISRGQLIAFSLLDAAQPRGQHAASVHALLAVLAQTATNAVDRLMLYEDLHRSHLLMKRTDRLKSLETIAGGFAHEIRNPLTSIKTFIQLAPERKDDPDFIRDFSRIVLDDVYRIERLIDEILDYARYMEPKLTEEDINDIVSSCLYFIDVKADTKGIRIEKELATNLPRVMLDRQQVKQVFLNLFLNALDAMGKAGGFLRVRTKLLNRPGGRVWVQVETEDTGEGIPEGNLEHIFDPFFTTKHESGEHEGTGLGLTIVHQIVQEHRGEIEVRSVPGKGTTFLVNLPALSL</sequence>
<dbReference type="CDD" id="cd00082">
    <property type="entry name" value="HisKA"/>
    <property type="match status" value="1"/>
</dbReference>
<evidence type="ECO:0000313" key="11">
    <source>
        <dbReference type="Proteomes" id="UP000192042"/>
    </source>
</evidence>
<dbReference type="InterPro" id="IPR003594">
    <property type="entry name" value="HATPase_dom"/>
</dbReference>
<reference evidence="10 11" key="1">
    <citation type="submission" date="2017-03" db="EMBL/GenBank/DDBJ databases">
        <authorList>
            <person name="Afonso C.L."/>
            <person name="Miller P.J."/>
            <person name="Scott M.A."/>
            <person name="Spackman E."/>
            <person name="Goraichik I."/>
            <person name="Dimitrov K.M."/>
            <person name="Suarez D.L."/>
            <person name="Swayne D.E."/>
        </authorList>
    </citation>
    <scope>NUCLEOTIDE SEQUENCE [LARGE SCALE GENOMIC DNA]</scope>
    <source>
        <strain evidence="10">Genome sequencing of Nitrospira japonica strain NJ11</strain>
    </source>
</reference>
<dbReference type="SUPFAM" id="SSF55874">
    <property type="entry name" value="ATPase domain of HSP90 chaperone/DNA topoisomerase II/histidine kinase"/>
    <property type="match status" value="1"/>
</dbReference>
<evidence type="ECO:0000256" key="6">
    <source>
        <dbReference type="ARBA" id="ARBA00022777"/>
    </source>
</evidence>
<evidence type="ECO:0000256" key="1">
    <source>
        <dbReference type="ARBA" id="ARBA00000085"/>
    </source>
</evidence>
<dbReference type="InterPro" id="IPR036890">
    <property type="entry name" value="HATPase_C_sf"/>
</dbReference>
<dbReference type="SMART" id="SM00388">
    <property type="entry name" value="HisKA"/>
    <property type="match status" value="1"/>
</dbReference>